<sequence>MIYKKEDLRKRNLVLFLLRRGKTASLLMIHSHFTGLPQFPLFFTLLSRYCRSSAQTLWRMCGCGVCCSGTCWHLLAVHFLPCTDHVEFLRGSLYTSCGFDTCGACADFSQTRNCPFFRMHWCVYFTIGNNITLYRLCATLYFQCALKNNTILHPDSGFDHCPPISQNYILYPIISPSLFFC</sequence>
<dbReference type="GeneID" id="40381875"/>
<organism evidence="1 2">
    <name type="scientific">Pichia kudriavzevii</name>
    <name type="common">Yeast</name>
    <name type="synonym">Issatchenkia orientalis</name>
    <dbReference type="NCBI Taxonomy" id="4909"/>
    <lineage>
        <taxon>Eukaryota</taxon>
        <taxon>Fungi</taxon>
        <taxon>Dikarya</taxon>
        <taxon>Ascomycota</taxon>
        <taxon>Saccharomycotina</taxon>
        <taxon>Pichiomycetes</taxon>
        <taxon>Pichiales</taxon>
        <taxon>Pichiaceae</taxon>
        <taxon>Pichia</taxon>
    </lineage>
</organism>
<keyword evidence="2" id="KW-1185">Reference proteome</keyword>
<protein>
    <submittedName>
        <fullName evidence="1">Uncharacterized protein</fullName>
    </submittedName>
</protein>
<evidence type="ECO:0000313" key="2">
    <source>
        <dbReference type="Proteomes" id="UP000249293"/>
    </source>
</evidence>
<gene>
    <name evidence="1" type="ORF">C5L36_0A07650</name>
</gene>
<name>A0A2U9QYT3_PICKU</name>
<dbReference type="Proteomes" id="UP000249293">
    <property type="component" value="Chromosome 1"/>
</dbReference>
<evidence type="ECO:0000313" key="1">
    <source>
        <dbReference type="EMBL" id="AWU74165.1"/>
    </source>
</evidence>
<reference evidence="1 2" key="1">
    <citation type="submission" date="2018-06" db="EMBL/GenBank/DDBJ databases">
        <title>Population genomics shows no distinction between pathogenic Candida krusei and environmental Pichia kudriavzevii: One species, four names.</title>
        <authorList>
            <person name="Douglass A.P."/>
            <person name="Offei B."/>
            <person name="Braun-Galleani S."/>
            <person name="Coughlan A.Y."/>
            <person name="Martos A."/>
            <person name="Ortiz-Merino R.A."/>
            <person name="Byrne K.P."/>
            <person name="Wolfe K.H."/>
        </authorList>
    </citation>
    <scope>NUCLEOTIDE SEQUENCE [LARGE SCALE GENOMIC DNA]</scope>
    <source>
        <strain evidence="1 2">CBS573</strain>
    </source>
</reference>
<dbReference type="EMBL" id="CP028773">
    <property type="protein sequence ID" value="AWU74165.1"/>
    <property type="molecule type" value="Genomic_DNA"/>
</dbReference>
<dbReference type="RefSeq" id="XP_029319642.1">
    <property type="nucleotide sequence ID" value="XM_029463782.1"/>
</dbReference>
<proteinExistence type="predicted"/>
<dbReference type="AlphaFoldDB" id="A0A2U9QYT3"/>
<accession>A0A2U9QYT3</accession>
<dbReference type="KEGG" id="pkz:C5L36_0A07650"/>
<dbReference type="VEuPathDB" id="FungiDB:C5L36_0A07650"/>